<keyword evidence="4" id="KW-1185">Reference proteome</keyword>
<dbReference type="SUPFAM" id="SSF63825">
    <property type="entry name" value="YWTD domain"/>
    <property type="match status" value="1"/>
</dbReference>
<dbReference type="RefSeq" id="WP_105002270.1">
    <property type="nucleotide sequence ID" value="NZ_MQVX01000001.1"/>
</dbReference>
<evidence type="ECO:0008006" key="5">
    <source>
        <dbReference type="Google" id="ProtNLM"/>
    </source>
</evidence>
<dbReference type="AlphaFoldDB" id="A0A2S7TAK7"/>
<dbReference type="PANTHER" id="PTHR24104">
    <property type="entry name" value="E3 UBIQUITIN-PROTEIN LIGASE NHLRC1-RELATED"/>
    <property type="match status" value="1"/>
</dbReference>
<accession>A0A2S7TAK7</accession>
<dbReference type="PANTHER" id="PTHR24104:SF25">
    <property type="entry name" value="PROTEIN LIN-41"/>
    <property type="match status" value="1"/>
</dbReference>
<reference evidence="4" key="1">
    <citation type="submission" date="2016-11" db="EMBL/GenBank/DDBJ databases">
        <title>Trade-off between light-utilization and light-protection in marine flavobacteria.</title>
        <authorList>
            <person name="Kumagai Y."/>
            <person name="Yoshizawa S."/>
            <person name="Kogure K."/>
        </authorList>
    </citation>
    <scope>NUCLEOTIDE SEQUENCE [LARGE SCALE GENOMIC DNA]</scope>
    <source>
        <strain evidence="4">SG-18</strain>
    </source>
</reference>
<proteinExistence type="predicted"/>
<comment type="caution">
    <text evidence="3">The sequence shown here is derived from an EMBL/GenBank/DDBJ whole genome shotgun (WGS) entry which is preliminary data.</text>
</comment>
<dbReference type="GO" id="GO:0061630">
    <property type="term" value="F:ubiquitin protein ligase activity"/>
    <property type="evidence" value="ECO:0007669"/>
    <property type="project" value="TreeGrafter"/>
</dbReference>
<protein>
    <recommendedName>
        <fullName evidence="5">Glutamine cyclotransferase</fullName>
    </recommendedName>
</protein>
<dbReference type="PROSITE" id="PS51257">
    <property type="entry name" value="PROKAR_LIPOPROTEIN"/>
    <property type="match status" value="1"/>
</dbReference>
<dbReference type="Gene3D" id="2.120.10.30">
    <property type="entry name" value="TolB, C-terminal domain"/>
    <property type="match status" value="2"/>
</dbReference>
<dbReference type="Proteomes" id="UP000239366">
    <property type="component" value="Unassembled WGS sequence"/>
</dbReference>
<evidence type="ECO:0000256" key="2">
    <source>
        <dbReference type="PROSITE-ProRule" id="PRU00504"/>
    </source>
</evidence>
<dbReference type="GO" id="GO:0000209">
    <property type="term" value="P:protein polyubiquitination"/>
    <property type="evidence" value="ECO:0007669"/>
    <property type="project" value="TreeGrafter"/>
</dbReference>
<dbReference type="OrthoDB" id="9782304at2"/>
<name>A0A2S7TAK7_9FLAO</name>
<dbReference type="GO" id="GO:0008270">
    <property type="term" value="F:zinc ion binding"/>
    <property type="evidence" value="ECO:0007669"/>
    <property type="project" value="UniProtKB-KW"/>
</dbReference>
<sequence>MKKFSSILLLGLVALISSCGTEEKEWSYQETVHLGEVRPIGLALTDEGFWISDGDNNRLVQTDRNGKVARYIDSLERPMHLDVAEGVVYVPQYGNDRIGVFAADILQQTQGPGNLDAPAGVSVAGNTMAVADFYNNQVHYKNEQGQWSTFGKKGSEPGEFLYPTDVQITEEGIWVADAYNHRAQLIDFEGQSLAVIGEEQDLNAATGIWVTETEVFLTDFENDRVWIFNKQGEVLQLLDDEVEKPTDMISEGESLWVANFRKGELLKYALTPVQKK</sequence>
<feature type="repeat" description="NHL" evidence="2">
    <location>
        <begin position="148"/>
        <end position="189"/>
    </location>
</feature>
<dbReference type="InterPro" id="IPR011042">
    <property type="entry name" value="6-blade_b-propeller_TolB-like"/>
</dbReference>
<dbReference type="InterPro" id="IPR050952">
    <property type="entry name" value="TRIM-NHL_E3_ligases"/>
</dbReference>
<dbReference type="InterPro" id="IPR001258">
    <property type="entry name" value="NHL_repeat"/>
</dbReference>
<dbReference type="EMBL" id="MQVX01000001">
    <property type="protein sequence ID" value="PQJ16601.1"/>
    <property type="molecule type" value="Genomic_DNA"/>
</dbReference>
<dbReference type="PROSITE" id="PS51125">
    <property type="entry name" value="NHL"/>
    <property type="match status" value="1"/>
</dbReference>
<gene>
    <name evidence="3" type="ORF">BST99_13530</name>
</gene>
<organism evidence="3 4">
    <name type="scientific">Aureicoccus marinus</name>
    <dbReference type="NCBI Taxonomy" id="754435"/>
    <lineage>
        <taxon>Bacteria</taxon>
        <taxon>Pseudomonadati</taxon>
        <taxon>Bacteroidota</taxon>
        <taxon>Flavobacteriia</taxon>
        <taxon>Flavobacteriales</taxon>
        <taxon>Flavobacteriaceae</taxon>
        <taxon>Aureicoccus</taxon>
    </lineage>
</organism>
<evidence type="ECO:0000256" key="1">
    <source>
        <dbReference type="ARBA" id="ARBA00022737"/>
    </source>
</evidence>
<evidence type="ECO:0000313" key="3">
    <source>
        <dbReference type="EMBL" id="PQJ16601.1"/>
    </source>
</evidence>
<dbReference type="GO" id="GO:0043161">
    <property type="term" value="P:proteasome-mediated ubiquitin-dependent protein catabolic process"/>
    <property type="evidence" value="ECO:0007669"/>
    <property type="project" value="TreeGrafter"/>
</dbReference>
<evidence type="ECO:0000313" key="4">
    <source>
        <dbReference type="Proteomes" id="UP000239366"/>
    </source>
</evidence>
<keyword evidence="1" id="KW-0677">Repeat</keyword>